<dbReference type="Proteomes" id="UP001152561">
    <property type="component" value="Unassembled WGS sequence"/>
</dbReference>
<evidence type="ECO:0000313" key="1">
    <source>
        <dbReference type="EMBL" id="KAJ8547720.1"/>
    </source>
</evidence>
<comment type="caution">
    <text evidence="1">The sequence shown here is derived from an EMBL/GenBank/DDBJ whole genome shotgun (WGS) entry which is preliminary data.</text>
</comment>
<keyword evidence="2" id="KW-1185">Reference proteome</keyword>
<proteinExistence type="predicted"/>
<gene>
    <name evidence="1" type="ORF">K7X08_011306</name>
</gene>
<dbReference type="AlphaFoldDB" id="A0A9Q1LYG7"/>
<sequence length="79" mass="8897">MGPSNPTPHLVVVDIPARVDLLSDLSVVAQLLRNFLKPEGQMKREACDLENSLFEHASSIHQSHLIATTNMRKVKEQFF</sequence>
<accession>A0A9Q1LYG7</accession>
<dbReference type="EMBL" id="JAJAGQ010000012">
    <property type="protein sequence ID" value="KAJ8547720.1"/>
    <property type="molecule type" value="Genomic_DNA"/>
</dbReference>
<evidence type="ECO:0000313" key="2">
    <source>
        <dbReference type="Proteomes" id="UP001152561"/>
    </source>
</evidence>
<name>A0A9Q1LYG7_9SOLA</name>
<organism evidence="1 2">
    <name type="scientific">Anisodus acutangulus</name>
    <dbReference type="NCBI Taxonomy" id="402998"/>
    <lineage>
        <taxon>Eukaryota</taxon>
        <taxon>Viridiplantae</taxon>
        <taxon>Streptophyta</taxon>
        <taxon>Embryophyta</taxon>
        <taxon>Tracheophyta</taxon>
        <taxon>Spermatophyta</taxon>
        <taxon>Magnoliopsida</taxon>
        <taxon>eudicotyledons</taxon>
        <taxon>Gunneridae</taxon>
        <taxon>Pentapetalae</taxon>
        <taxon>asterids</taxon>
        <taxon>lamiids</taxon>
        <taxon>Solanales</taxon>
        <taxon>Solanaceae</taxon>
        <taxon>Solanoideae</taxon>
        <taxon>Hyoscyameae</taxon>
        <taxon>Anisodus</taxon>
    </lineage>
</organism>
<protein>
    <submittedName>
        <fullName evidence="1">Uncharacterized protein</fullName>
    </submittedName>
</protein>
<reference evidence="2" key="1">
    <citation type="journal article" date="2023" name="Proc. Natl. Acad. Sci. U.S.A.">
        <title>Genomic and structural basis for evolution of tropane alkaloid biosynthesis.</title>
        <authorList>
            <person name="Wanga Y.-J."/>
            <person name="Taina T."/>
            <person name="Yua J.-Y."/>
            <person name="Lia J."/>
            <person name="Xua B."/>
            <person name="Chenc J."/>
            <person name="D'Auriad J.C."/>
            <person name="Huanga J.-P."/>
            <person name="Huanga S.-X."/>
        </authorList>
    </citation>
    <scope>NUCLEOTIDE SEQUENCE [LARGE SCALE GENOMIC DNA]</scope>
    <source>
        <strain evidence="2">cv. KIB-2019</strain>
    </source>
</reference>
<dbReference type="OrthoDB" id="1328552at2759"/>